<dbReference type="PANTHER" id="PTHR47245">
    <property type="entry name" value="PEPTIDYLPROLYL ISOMERASE"/>
    <property type="match status" value="1"/>
</dbReference>
<dbReference type="SUPFAM" id="SSF103088">
    <property type="entry name" value="OmpA-like"/>
    <property type="match status" value="1"/>
</dbReference>
<keyword evidence="1 3" id="KW-0413">Isomerase</keyword>
<accession>A0A4V1RWQ5</accession>
<evidence type="ECO:0000256" key="1">
    <source>
        <dbReference type="PROSITE-ProRule" id="PRU00278"/>
    </source>
</evidence>
<dbReference type="AlphaFoldDB" id="A0A4V1RWQ5"/>
<dbReference type="Pfam" id="PF00639">
    <property type="entry name" value="Rotamase"/>
    <property type="match status" value="1"/>
</dbReference>
<dbReference type="InterPro" id="IPR036737">
    <property type="entry name" value="OmpA-like_sf"/>
</dbReference>
<dbReference type="RefSeq" id="WP_129599776.1">
    <property type="nucleotide sequence ID" value="NZ_SBLB01000001.1"/>
</dbReference>
<proteinExistence type="predicted"/>
<evidence type="ECO:0000313" key="4">
    <source>
        <dbReference type="Proteomes" id="UP000290407"/>
    </source>
</evidence>
<dbReference type="Gene3D" id="3.10.50.40">
    <property type="match status" value="2"/>
</dbReference>
<dbReference type="EMBL" id="SBLB01000001">
    <property type="protein sequence ID" value="RYC71088.1"/>
    <property type="molecule type" value="Genomic_DNA"/>
</dbReference>
<dbReference type="Gene3D" id="3.30.1330.60">
    <property type="entry name" value="OmpA-like domain"/>
    <property type="match status" value="1"/>
</dbReference>
<reference evidence="3 4" key="1">
    <citation type="submission" date="2019-01" db="EMBL/GenBank/DDBJ databases">
        <title>Spirosoma flava sp. nov., a propanil-degrading bacterium isolated from herbicide-contaminated soil.</title>
        <authorList>
            <person name="Zhang L."/>
            <person name="Jiang J.-D."/>
        </authorList>
    </citation>
    <scope>NUCLEOTIDE SEQUENCE [LARGE SCALE GENOMIC DNA]</scope>
    <source>
        <strain evidence="3 4">TY50</strain>
    </source>
</reference>
<sequence>MRHLTGGLVLALFVAACKTTTPVVQQAAPPKPVILTLGTKAFTTDDFFQSFTKNQLSADSAQRTDVKDYFDLYTNLKLKVVAAEAEGRDTTEAFREEMATYRKQLAQSYLIDKVLVESLAAEAYQRMREEVNASHILIAAPEDAAPADTLAAYQKAVALQKRVQAGEDFAALARENSQDATTADNGGSLGYFTTFSVVYPLETVIYNTAAGQVSGPVRTRSGYHLVRVNDRRPSRGKIRVAHILVRLSPGADESGQKAAKDRIDAAYARLQQGEPFETVCREVSDDLTSKGNGGILPLFETGRQVLSFEDAAFGLSQPGQLSQPVRTNYGWHIIKLIERKGLEPYETLAPTLRQRVMTDTRAEVLRQATIQQLRKQYSVNENKDVLNLAFAKADSSLLRGQWRYTTPLDEALRNKPIVNIADMPYTVDTFFEYVRQRQQPARNPAMAAVTPVSTPVAGSPQVVMRRLLDRFIGDQLIATEEGNLDKKSPEFRSLMSEIRDGVLLSQVMEQHVWERSMTDSTGQQRYYEQNKARYQFPERAAATVIIAPNDELLKQAQTLLARNAPYQLKRATPDLAYSRNQTALNADLRERLFDVLVVMTRNPDYLVEVAGSHDPTERDSVSAGRVRAVVSYLQQNGVPLNRIMEKDYQGEQRPGLADPAAQRKVSFQYFSNAKADVANVLSSAGAPVEIVEGVFAKGANAYVDSVNPWKAGTTVLRPSGKAVAVTISRVEPPRPKTFAEARGAVINDYQAQLEKQWLAQLRQQYPVNVNEEEVRKLVK</sequence>
<dbReference type="Proteomes" id="UP000290407">
    <property type="component" value="Unassembled WGS sequence"/>
</dbReference>
<keyword evidence="1" id="KW-0697">Rotamase</keyword>
<dbReference type="InterPro" id="IPR023058">
    <property type="entry name" value="PPIase_PpiC_CS"/>
</dbReference>
<feature type="domain" description="PpiC" evidence="2">
    <location>
        <begin position="128"/>
        <end position="230"/>
    </location>
</feature>
<evidence type="ECO:0000259" key="2">
    <source>
        <dbReference type="PROSITE" id="PS50198"/>
    </source>
</evidence>
<dbReference type="SUPFAM" id="SSF54534">
    <property type="entry name" value="FKBP-like"/>
    <property type="match status" value="2"/>
</dbReference>
<organism evidence="3 4">
    <name type="scientific">Spirosoma sordidisoli</name>
    <dbReference type="NCBI Taxonomy" id="2502893"/>
    <lineage>
        <taxon>Bacteria</taxon>
        <taxon>Pseudomonadati</taxon>
        <taxon>Bacteroidota</taxon>
        <taxon>Cytophagia</taxon>
        <taxon>Cytophagales</taxon>
        <taxon>Cytophagaceae</taxon>
        <taxon>Spirosoma</taxon>
    </lineage>
</organism>
<dbReference type="PROSITE" id="PS50198">
    <property type="entry name" value="PPIC_PPIASE_2"/>
    <property type="match status" value="2"/>
</dbReference>
<dbReference type="Pfam" id="PF13616">
    <property type="entry name" value="Rotamase_3"/>
    <property type="match status" value="1"/>
</dbReference>
<name>A0A4V1RWQ5_9BACT</name>
<dbReference type="GO" id="GO:0003755">
    <property type="term" value="F:peptidyl-prolyl cis-trans isomerase activity"/>
    <property type="evidence" value="ECO:0007669"/>
    <property type="project" value="UniProtKB-KW"/>
</dbReference>
<keyword evidence="4" id="KW-1185">Reference proteome</keyword>
<comment type="caution">
    <text evidence="3">The sequence shown here is derived from an EMBL/GenBank/DDBJ whole genome shotgun (WGS) entry which is preliminary data.</text>
</comment>
<dbReference type="PROSITE" id="PS01096">
    <property type="entry name" value="PPIC_PPIASE_1"/>
    <property type="match status" value="1"/>
</dbReference>
<gene>
    <name evidence="3" type="ORF">EQG79_02775</name>
</gene>
<dbReference type="PROSITE" id="PS51257">
    <property type="entry name" value="PROKAR_LIPOPROTEIN"/>
    <property type="match status" value="1"/>
</dbReference>
<dbReference type="InterPro" id="IPR050245">
    <property type="entry name" value="PrsA_foldase"/>
</dbReference>
<protein>
    <submittedName>
        <fullName evidence="3">Peptidylprolyl isomerase</fullName>
    </submittedName>
</protein>
<dbReference type="PANTHER" id="PTHR47245:SF2">
    <property type="entry name" value="PEPTIDYL-PROLYL CIS-TRANS ISOMERASE HP_0175-RELATED"/>
    <property type="match status" value="1"/>
</dbReference>
<dbReference type="InterPro" id="IPR046357">
    <property type="entry name" value="PPIase_dom_sf"/>
</dbReference>
<feature type="domain" description="PpiC" evidence="2">
    <location>
        <begin position="235"/>
        <end position="338"/>
    </location>
</feature>
<dbReference type="InterPro" id="IPR000297">
    <property type="entry name" value="PPIase_PpiC"/>
</dbReference>
<evidence type="ECO:0000313" key="3">
    <source>
        <dbReference type="EMBL" id="RYC71088.1"/>
    </source>
</evidence>